<dbReference type="AlphaFoldDB" id="A0AAW6RCP9"/>
<keyword evidence="5 6" id="KW-0408">Iron</keyword>
<dbReference type="GO" id="GO:0009055">
    <property type="term" value="F:electron transfer activity"/>
    <property type="evidence" value="ECO:0007669"/>
    <property type="project" value="InterPro"/>
</dbReference>
<evidence type="ECO:0000256" key="3">
    <source>
        <dbReference type="ARBA" id="ARBA00022723"/>
    </source>
</evidence>
<dbReference type="SUPFAM" id="SSF46626">
    <property type="entry name" value="Cytochrome c"/>
    <property type="match status" value="1"/>
</dbReference>
<dbReference type="InterPro" id="IPR009056">
    <property type="entry name" value="Cyt_c-like_dom"/>
</dbReference>
<feature type="binding site" description="covalent" evidence="6">
    <location>
        <position position="74"/>
    </location>
    <ligand>
        <name>heme c</name>
        <dbReference type="ChEBI" id="CHEBI:61717"/>
    </ligand>
</feature>
<feature type="domain" description="Cytochrome c" evidence="8">
    <location>
        <begin position="10"/>
        <end position="95"/>
    </location>
</feature>
<keyword evidence="3 6" id="KW-0479">Metal-binding</keyword>
<feature type="signal peptide" evidence="7">
    <location>
        <begin position="1"/>
        <end position="19"/>
    </location>
</feature>
<sequence length="95" mass="9784">MKHLLLALACVAAAGPAVADEGMAKAKNCLACHSVEKKMVGPSFKDIAAKGGDAGKLADSIKNGSKGKWGAIPMPPNRVSDEEAQQLAAWVLSLK</sequence>
<accession>A0AAW6RCP9</accession>
<evidence type="ECO:0000256" key="6">
    <source>
        <dbReference type="PIRSR" id="PIRSR602324-1"/>
    </source>
</evidence>
<evidence type="ECO:0000256" key="4">
    <source>
        <dbReference type="ARBA" id="ARBA00022982"/>
    </source>
</evidence>
<dbReference type="GO" id="GO:0020037">
    <property type="term" value="F:heme binding"/>
    <property type="evidence" value="ECO:0007669"/>
    <property type="project" value="InterPro"/>
</dbReference>
<proteinExistence type="predicted"/>
<gene>
    <name evidence="9" type="ORF">QB898_00295</name>
</gene>
<dbReference type="GO" id="GO:0005506">
    <property type="term" value="F:iron ion binding"/>
    <property type="evidence" value="ECO:0007669"/>
    <property type="project" value="InterPro"/>
</dbReference>
<comment type="PTM">
    <text evidence="6">Binds 1 heme c group covalently per subunit.</text>
</comment>
<reference evidence="9 10" key="1">
    <citation type="submission" date="2023-04" db="EMBL/GenBank/DDBJ databases">
        <title>Ottowia paracancer sp. nov., isolated from human stomach.</title>
        <authorList>
            <person name="Song Y."/>
        </authorList>
    </citation>
    <scope>NUCLEOTIDE SEQUENCE [LARGE SCALE GENOMIC DNA]</scope>
    <source>
        <strain evidence="9 10">10c7w1</strain>
    </source>
</reference>
<organism evidence="9 10">
    <name type="scientific">Ottowia cancrivicina</name>
    <dbReference type="NCBI Taxonomy" id="3040346"/>
    <lineage>
        <taxon>Bacteria</taxon>
        <taxon>Pseudomonadati</taxon>
        <taxon>Pseudomonadota</taxon>
        <taxon>Betaproteobacteria</taxon>
        <taxon>Burkholderiales</taxon>
        <taxon>Comamonadaceae</taxon>
        <taxon>Ottowia</taxon>
    </lineage>
</organism>
<keyword evidence="7" id="KW-0732">Signal</keyword>
<name>A0AAW6RCP9_9BURK</name>
<feature type="chain" id="PRO_5043532252" evidence="7">
    <location>
        <begin position="20"/>
        <end position="95"/>
    </location>
</feature>
<dbReference type="Gene3D" id="1.10.760.10">
    <property type="entry name" value="Cytochrome c-like domain"/>
    <property type="match status" value="1"/>
</dbReference>
<keyword evidence="2 6" id="KW-0349">Heme</keyword>
<keyword evidence="4" id="KW-0249">Electron transport</keyword>
<dbReference type="InterPro" id="IPR002324">
    <property type="entry name" value="Cyt_c_ID"/>
</dbReference>
<keyword evidence="1" id="KW-0813">Transport</keyword>
<evidence type="ECO:0000256" key="2">
    <source>
        <dbReference type="ARBA" id="ARBA00022617"/>
    </source>
</evidence>
<dbReference type="Proteomes" id="UP001237156">
    <property type="component" value="Unassembled WGS sequence"/>
</dbReference>
<dbReference type="EMBL" id="JARVII010000001">
    <property type="protein sequence ID" value="MDG9698173.1"/>
    <property type="molecule type" value="Genomic_DNA"/>
</dbReference>
<feature type="binding site" description="covalent" evidence="6">
    <location>
        <position position="29"/>
    </location>
    <ligand>
        <name>heme c</name>
        <dbReference type="ChEBI" id="CHEBI:61717"/>
    </ligand>
</feature>
<evidence type="ECO:0000259" key="8">
    <source>
        <dbReference type="PROSITE" id="PS51007"/>
    </source>
</evidence>
<evidence type="ECO:0000313" key="10">
    <source>
        <dbReference type="Proteomes" id="UP001237156"/>
    </source>
</evidence>
<dbReference type="Pfam" id="PF13442">
    <property type="entry name" value="Cytochrome_CBB3"/>
    <property type="match status" value="1"/>
</dbReference>
<evidence type="ECO:0000256" key="7">
    <source>
        <dbReference type="SAM" id="SignalP"/>
    </source>
</evidence>
<feature type="binding site" description="covalent" evidence="6">
    <location>
        <position position="33"/>
    </location>
    <ligand>
        <name>heme c</name>
        <dbReference type="ChEBI" id="CHEBI:61717"/>
    </ligand>
</feature>
<keyword evidence="10" id="KW-1185">Reference proteome</keyword>
<dbReference type="RefSeq" id="WP_050715906.1">
    <property type="nucleotide sequence ID" value="NZ_JARVII010000001.1"/>
</dbReference>
<evidence type="ECO:0000256" key="1">
    <source>
        <dbReference type="ARBA" id="ARBA00022448"/>
    </source>
</evidence>
<dbReference type="PRINTS" id="PR00606">
    <property type="entry name" value="CYTCHROMECID"/>
</dbReference>
<evidence type="ECO:0000256" key="5">
    <source>
        <dbReference type="ARBA" id="ARBA00023004"/>
    </source>
</evidence>
<protein>
    <submittedName>
        <fullName evidence="9">C-type cytochrome</fullName>
    </submittedName>
</protein>
<evidence type="ECO:0000313" key="9">
    <source>
        <dbReference type="EMBL" id="MDG9698173.1"/>
    </source>
</evidence>
<dbReference type="PROSITE" id="PS51007">
    <property type="entry name" value="CYTC"/>
    <property type="match status" value="1"/>
</dbReference>
<dbReference type="InterPro" id="IPR036909">
    <property type="entry name" value="Cyt_c-like_dom_sf"/>
</dbReference>
<comment type="caution">
    <text evidence="9">The sequence shown here is derived from an EMBL/GenBank/DDBJ whole genome shotgun (WGS) entry which is preliminary data.</text>
</comment>